<feature type="domain" description="Thiamine pyrophosphate enzyme central" evidence="10">
    <location>
        <begin position="205"/>
        <end position="293"/>
    </location>
</feature>
<dbReference type="InterPro" id="IPR011766">
    <property type="entry name" value="TPP_enzyme_TPP-bd"/>
</dbReference>
<dbReference type="InterPro" id="IPR012000">
    <property type="entry name" value="Thiamin_PyroP_enz_cen_dom"/>
</dbReference>
<name>A0ABW5LK54_9FLAO</name>
<dbReference type="InterPro" id="IPR029035">
    <property type="entry name" value="DHS-like_NAD/FAD-binding_dom"/>
</dbReference>
<evidence type="ECO:0000256" key="7">
    <source>
        <dbReference type="ARBA" id="ARBA00023052"/>
    </source>
</evidence>
<evidence type="ECO:0000313" key="14">
    <source>
        <dbReference type="Proteomes" id="UP001597319"/>
    </source>
</evidence>
<keyword evidence="14" id="KW-1185">Reference proteome</keyword>
<comment type="caution">
    <text evidence="13">The sequence shown here is derived from an EMBL/GenBank/DDBJ whole genome shotgun (WGS) entry which is preliminary data.</text>
</comment>
<keyword evidence="5" id="KW-0210">Decarboxylase</keyword>
<dbReference type="InterPro" id="IPR047213">
    <property type="entry name" value="TPP_PYR_PDC_IPDC-like"/>
</dbReference>
<evidence type="ECO:0000256" key="5">
    <source>
        <dbReference type="ARBA" id="ARBA00022793"/>
    </source>
</evidence>
<evidence type="ECO:0000259" key="10">
    <source>
        <dbReference type="Pfam" id="PF00205"/>
    </source>
</evidence>
<dbReference type="PANTHER" id="PTHR43452">
    <property type="entry name" value="PYRUVATE DECARBOXYLASE"/>
    <property type="match status" value="1"/>
</dbReference>
<evidence type="ECO:0000256" key="3">
    <source>
        <dbReference type="ARBA" id="ARBA00007812"/>
    </source>
</evidence>
<evidence type="ECO:0000256" key="2">
    <source>
        <dbReference type="ARBA" id="ARBA00001964"/>
    </source>
</evidence>
<feature type="domain" description="Thiamine pyrophosphate enzyme TPP-binding" evidence="11">
    <location>
        <begin position="398"/>
        <end position="540"/>
    </location>
</feature>
<dbReference type="SUPFAM" id="SSF52467">
    <property type="entry name" value="DHS-like NAD/FAD-binding domain"/>
    <property type="match status" value="1"/>
</dbReference>
<dbReference type="CDD" id="cd07038">
    <property type="entry name" value="TPP_PYR_PDC_IPDC_like"/>
    <property type="match status" value="1"/>
</dbReference>
<dbReference type="EMBL" id="JBHULE010000035">
    <property type="protein sequence ID" value="MFD2565242.1"/>
    <property type="molecule type" value="Genomic_DNA"/>
</dbReference>
<dbReference type="PIRSF" id="PIRSF036565">
    <property type="entry name" value="Pyruvt_ip_decrb"/>
    <property type="match status" value="1"/>
</dbReference>
<evidence type="ECO:0000256" key="1">
    <source>
        <dbReference type="ARBA" id="ARBA00001920"/>
    </source>
</evidence>
<feature type="domain" description="Thiamine pyrophosphate enzyme N-terminal TPP-binding" evidence="12">
    <location>
        <begin position="5"/>
        <end position="112"/>
    </location>
</feature>
<reference evidence="14" key="1">
    <citation type="journal article" date="2019" name="Int. J. Syst. Evol. Microbiol.">
        <title>The Global Catalogue of Microorganisms (GCM) 10K type strain sequencing project: providing services to taxonomists for standard genome sequencing and annotation.</title>
        <authorList>
            <consortium name="The Broad Institute Genomics Platform"/>
            <consortium name="The Broad Institute Genome Sequencing Center for Infectious Disease"/>
            <person name="Wu L."/>
            <person name="Ma J."/>
        </authorList>
    </citation>
    <scope>NUCLEOTIDE SEQUENCE [LARGE SCALE GENOMIC DNA]</scope>
    <source>
        <strain evidence="14">KCTC 52274</strain>
    </source>
</reference>
<dbReference type="Proteomes" id="UP001597319">
    <property type="component" value="Unassembled WGS sequence"/>
</dbReference>
<comment type="cofactor">
    <cofactor evidence="2">
        <name>thiamine diphosphate</name>
        <dbReference type="ChEBI" id="CHEBI:58937"/>
    </cofactor>
</comment>
<evidence type="ECO:0000259" key="11">
    <source>
        <dbReference type="Pfam" id="PF02775"/>
    </source>
</evidence>
<dbReference type="Pfam" id="PF00205">
    <property type="entry name" value="TPP_enzyme_M"/>
    <property type="match status" value="1"/>
</dbReference>
<dbReference type="Pfam" id="PF02775">
    <property type="entry name" value="TPP_enzyme_C"/>
    <property type="match status" value="1"/>
</dbReference>
<evidence type="ECO:0000256" key="8">
    <source>
        <dbReference type="ARBA" id="ARBA00023239"/>
    </source>
</evidence>
<dbReference type="Gene3D" id="3.40.50.970">
    <property type="match status" value="2"/>
</dbReference>
<dbReference type="SUPFAM" id="SSF52518">
    <property type="entry name" value="Thiamin diphosphate-binding fold (THDP-binding)"/>
    <property type="match status" value="2"/>
</dbReference>
<keyword evidence="4" id="KW-0479">Metal-binding</keyword>
<keyword evidence="6" id="KW-0460">Magnesium</keyword>
<keyword evidence="8" id="KW-0456">Lyase</keyword>
<dbReference type="PANTHER" id="PTHR43452:SF30">
    <property type="entry name" value="PYRUVATE DECARBOXYLASE ISOZYME 1-RELATED"/>
    <property type="match status" value="1"/>
</dbReference>
<evidence type="ECO:0000256" key="4">
    <source>
        <dbReference type="ARBA" id="ARBA00022723"/>
    </source>
</evidence>
<dbReference type="InterPro" id="IPR000399">
    <property type="entry name" value="TPP-bd_CS"/>
</dbReference>
<proteinExistence type="inferred from homology"/>
<dbReference type="RefSeq" id="WP_378295065.1">
    <property type="nucleotide sequence ID" value="NZ_JBHULE010000035.1"/>
</dbReference>
<organism evidence="13 14">
    <name type="scientific">Aquimarina rubra</name>
    <dbReference type="NCBI Taxonomy" id="1920033"/>
    <lineage>
        <taxon>Bacteria</taxon>
        <taxon>Pseudomonadati</taxon>
        <taxon>Bacteroidota</taxon>
        <taxon>Flavobacteriia</taxon>
        <taxon>Flavobacteriales</taxon>
        <taxon>Flavobacteriaceae</taxon>
        <taxon>Aquimarina</taxon>
    </lineage>
</organism>
<dbReference type="PROSITE" id="PS00187">
    <property type="entry name" value="TPP_ENZYMES"/>
    <property type="match status" value="1"/>
</dbReference>
<evidence type="ECO:0000256" key="9">
    <source>
        <dbReference type="RuleBase" id="RU362132"/>
    </source>
</evidence>
<dbReference type="InterPro" id="IPR029061">
    <property type="entry name" value="THDP-binding"/>
</dbReference>
<evidence type="ECO:0000313" key="13">
    <source>
        <dbReference type="EMBL" id="MFD2565242.1"/>
    </source>
</evidence>
<keyword evidence="7 9" id="KW-0786">Thiamine pyrophosphate</keyword>
<sequence>MSKITVAKYLQLRLEELGLDTVFGVAGNYSAPFLNTIIEDPKAKIKIIGNTNEINAGHCVDAYARLKGIGAVGVTYGVGAFSVLNPVAGSYVEHNPVLVINGAPTNAEQSKNLGEGLMASHMTGDMYSNINVFRNVTVAAEQVTGGGEAPYKIDAVLNAMVSYGRPVYLEVFEDVWRSECDAPDRPITRKHSDQCVSIAKSAAVAAADLIEAKDKPIFWAGVEIQRKGLQKKFLQLVEDTGIEFTTSIMGKSIVSEDHPLFKGVFNGNASPGDVYERFTKAGSKIGIGAWTTGKNLGGFNIWDDNTVLSNHSGIRVGAKFYANMSLGAFVDALREELMKRKEKFKKFSMDAAISNGLKKSIQVQTSDELTYDQFFTKMNSFITASNTVVVDAGFPLLGAQGLHRGKPNTFIAQANWLSIGYSVPAAIGVKCADPNQRVLVFVGDGAFQETCQAVSTQHHLKHNTVVFVLDNKIYGIEQMLVNPNPFRGKDKIDYPQEDLNKVYPYNDLNNWKYAKLTDAFGGIGLEVKTENDLDIALQQIDKYPNDNFIVHVHIPKTDIPNSIKYRTKKAGEDETLNPDWSLC</sequence>
<evidence type="ECO:0000256" key="6">
    <source>
        <dbReference type="ARBA" id="ARBA00022842"/>
    </source>
</evidence>
<dbReference type="InterPro" id="IPR012110">
    <property type="entry name" value="PDC/IPDC-like"/>
</dbReference>
<dbReference type="InterPro" id="IPR012001">
    <property type="entry name" value="Thiamin_PyroP_enz_TPP-bd_dom"/>
</dbReference>
<gene>
    <name evidence="13" type="ORF">ACFSR1_21370</name>
</gene>
<protein>
    <submittedName>
        <fullName evidence="13">Alpha-keto acid decarboxylase family protein</fullName>
    </submittedName>
</protein>
<comment type="cofactor">
    <cofactor evidence="1">
        <name>a metal cation</name>
        <dbReference type="ChEBI" id="CHEBI:25213"/>
    </cofactor>
</comment>
<dbReference type="Gene3D" id="3.40.50.1220">
    <property type="entry name" value="TPP-binding domain"/>
    <property type="match status" value="1"/>
</dbReference>
<comment type="similarity">
    <text evidence="3 9">Belongs to the TPP enzyme family.</text>
</comment>
<evidence type="ECO:0000259" key="12">
    <source>
        <dbReference type="Pfam" id="PF02776"/>
    </source>
</evidence>
<accession>A0ABW5LK54</accession>
<dbReference type="Pfam" id="PF02776">
    <property type="entry name" value="TPP_enzyme_N"/>
    <property type="match status" value="1"/>
</dbReference>